<evidence type="ECO:0000313" key="3">
    <source>
        <dbReference type="Proteomes" id="UP000051952"/>
    </source>
</evidence>
<feature type="compositionally biased region" description="Polar residues" evidence="1">
    <location>
        <begin position="93"/>
        <end position="102"/>
    </location>
</feature>
<feature type="compositionally biased region" description="Basic residues" evidence="1">
    <location>
        <begin position="215"/>
        <end position="228"/>
    </location>
</feature>
<accession>A0A0S4IN97</accession>
<evidence type="ECO:0000313" key="2">
    <source>
        <dbReference type="EMBL" id="CUF63542.1"/>
    </source>
</evidence>
<feature type="region of interest" description="Disordered" evidence="1">
    <location>
        <begin position="750"/>
        <end position="829"/>
    </location>
</feature>
<keyword evidence="3" id="KW-1185">Reference proteome</keyword>
<evidence type="ECO:0000256" key="1">
    <source>
        <dbReference type="SAM" id="MobiDB-lite"/>
    </source>
</evidence>
<feature type="region of interest" description="Disordered" evidence="1">
    <location>
        <begin position="163"/>
        <end position="230"/>
    </location>
</feature>
<feature type="region of interest" description="Disordered" evidence="1">
    <location>
        <begin position="648"/>
        <end position="668"/>
    </location>
</feature>
<dbReference type="GO" id="GO:0019901">
    <property type="term" value="F:protein kinase binding"/>
    <property type="evidence" value="ECO:0007669"/>
    <property type="project" value="InterPro"/>
</dbReference>
<sequence length="855" mass="92532">MVQQGGGVNHSKQQVGSQQAGGFRGMIGQLRGVAEGLLANRWGGGEQQNAHSHETHNQPLTMAEYAPLHTTSSSSQPSSGLVELVTTHEDGGSFNTYGSWENHNQRRKPRKDSSQGSMPPRQRLLRAPDDAETSFSAPPPRQAAHHDEKDRSVVEILSQAMSARSLQSRGHRYHDGTSLGADRPADETPAPPIQRDNARQRQQHLHREEGSAHESHRKNRHVGPKHSKAASVFSRDAIAKMDLTHRNDEANIPEQSACSRLRSRAETERKTPVTDEGMLDIAPLVALACDRIAAMSSAQHHAAAARRRSQVTPDHQDEGPVVEDHSLSCCARTSVGKPPRGPFEAAPVRQAAAVVSASLGSFDAPHSARQRPIAYPSKRLLARSEEETTNGHHTTSAAPLDADMVSIQSVIEAVSTSIAYGGSGRMVVVAALVYIGRLSGMCDCDRYRVSKVNHMRTATVCLLAATKMYIEADQSPRKINAAFSKASGISLGDLARLEVTLLFLLDFSLIVDEPEARRWCQWLHDVALRKGMEAPLHSFFQTSPRDTANSPCTPGASMTQTPPTASLDAEYYHHYHNNNTMTPMTHHLGTPLPLAVAHSRTMSGQTGHPSPLPTWAPLPSSLPSQSEPSPMALGAAAVPMTMASPLALQPLSHPEGGPSPTPAAARVPSDTMHSCRLFSCMFQTHADGTLSPPTSSDEDEAPPSPPHEDRSPMRSFLSHGPALNSPPSPPRRDHPSDVLRDFSRLVRHASAASVPLDGGDESDHGLGRQRRVAVSPPSDLAPPRRRMNLSPPDDDGVEPRGGAARFLRMGRGGGDRNGPPPPAPDDDDRWRALQRRQYLSPPKRELQTQSSTVES</sequence>
<proteinExistence type="predicted"/>
<dbReference type="VEuPathDB" id="TriTrypDB:BSAL_64275"/>
<feature type="region of interest" description="Disordered" evidence="1">
    <location>
        <begin position="300"/>
        <end position="323"/>
    </location>
</feature>
<name>A0A0S4IN97_BODSA</name>
<feature type="region of interest" description="Disordered" evidence="1">
    <location>
        <begin position="540"/>
        <end position="564"/>
    </location>
</feature>
<feature type="compositionally biased region" description="Basic and acidic residues" evidence="1">
    <location>
        <begin position="314"/>
        <end position="323"/>
    </location>
</feature>
<feature type="region of interest" description="Disordered" evidence="1">
    <location>
        <begin position="1"/>
        <end position="20"/>
    </location>
</feature>
<reference evidence="3" key="1">
    <citation type="submission" date="2015-09" db="EMBL/GenBank/DDBJ databases">
        <authorList>
            <consortium name="Pathogen Informatics"/>
        </authorList>
    </citation>
    <scope>NUCLEOTIDE SEQUENCE [LARGE SCALE GENOMIC DNA]</scope>
    <source>
        <strain evidence="3">Lake Konstanz</strain>
    </source>
</reference>
<dbReference type="OrthoDB" id="244495at2759"/>
<dbReference type="EMBL" id="CYKH01000373">
    <property type="protein sequence ID" value="CUF63542.1"/>
    <property type="molecule type" value="Genomic_DNA"/>
</dbReference>
<dbReference type="Gene3D" id="1.10.472.10">
    <property type="entry name" value="Cyclin-like"/>
    <property type="match status" value="1"/>
</dbReference>
<dbReference type="AlphaFoldDB" id="A0A0S4IN97"/>
<feature type="region of interest" description="Disordered" evidence="1">
    <location>
        <begin position="686"/>
        <end position="737"/>
    </location>
</feature>
<feature type="compositionally biased region" description="Polar residues" evidence="1">
    <location>
        <begin position="10"/>
        <end position="20"/>
    </location>
</feature>
<feature type="region of interest" description="Disordered" evidence="1">
    <location>
        <begin position="599"/>
        <end position="631"/>
    </location>
</feature>
<dbReference type="Pfam" id="PF08613">
    <property type="entry name" value="Cyclin"/>
    <property type="match status" value="1"/>
</dbReference>
<gene>
    <name evidence="2" type="ORF">BSAL_64275</name>
</gene>
<organism evidence="2 3">
    <name type="scientific">Bodo saltans</name>
    <name type="common">Flagellated protozoan</name>
    <dbReference type="NCBI Taxonomy" id="75058"/>
    <lineage>
        <taxon>Eukaryota</taxon>
        <taxon>Discoba</taxon>
        <taxon>Euglenozoa</taxon>
        <taxon>Kinetoplastea</taxon>
        <taxon>Metakinetoplastina</taxon>
        <taxon>Eubodonida</taxon>
        <taxon>Bodonidae</taxon>
        <taxon>Bodo</taxon>
    </lineage>
</organism>
<feature type="region of interest" description="Disordered" evidence="1">
    <location>
        <begin position="89"/>
        <end position="150"/>
    </location>
</feature>
<dbReference type="Proteomes" id="UP000051952">
    <property type="component" value="Unassembled WGS sequence"/>
</dbReference>
<protein>
    <submittedName>
        <fullName evidence="2">Cyclin 5, putative</fullName>
    </submittedName>
</protein>
<dbReference type="InterPro" id="IPR013922">
    <property type="entry name" value="Cyclin_PHO80-like"/>
</dbReference>
<feature type="compositionally biased region" description="Basic and acidic residues" evidence="1">
    <location>
        <begin position="205"/>
        <end position="214"/>
    </location>
</feature>
<feature type="compositionally biased region" description="Low complexity" evidence="1">
    <location>
        <begin position="617"/>
        <end position="630"/>
    </location>
</feature>
<feature type="region of interest" description="Disordered" evidence="1">
    <location>
        <begin position="836"/>
        <end position="855"/>
    </location>
</feature>